<dbReference type="OrthoDB" id="1584384at2759"/>
<keyword evidence="9" id="KW-1185">Reference proteome</keyword>
<protein>
    <recommendedName>
        <fullName evidence="10">Autophagocytosis associated protein</fullName>
    </recommendedName>
</protein>
<dbReference type="STRING" id="857967.G0QY98"/>
<evidence type="ECO:0000256" key="3">
    <source>
        <dbReference type="ARBA" id="ARBA00022448"/>
    </source>
</evidence>
<reference evidence="8 9" key="1">
    <citation type="submission" date="2011-07" db="EMBL/GenBank/DDBJ databases">
        <authorList>
            <person name="Coyne R."/>
            <person name="Brami D."/>
            <person name="Johnson J."/>
            <person name="Hostetler J."/>
            <person name="Hannick L."/>
            <person name="Clark T."/>
            <person name="Cassidy-Hanley D."/>
            <person name="Inman J."/>
        </authorList>
    </citation>
    <scope>NUCLEOTIDE SEQUENCE [LARGE SCALE GENOMIC DNA]</scope>
    <source>
        <strain evidence="8 9">G5</strain>
    </source>
</reference>
<dbReference type="Proteomes" id="UP000008983">
    <property type="component" value="Unassembled WGS sequence"/>
</dbReference>
<comment type="similarity">
    <text evidence="2">Belongs to the ATG3 family.</text>
</comment>
<keyword evidence="6" id="KW-0653">Protein transport</keyword>
<dbReference type="EMBL" id="GL984105">
    <property type="protein sequence ID" value="EGR29802.1"/>
    <property type="molecule type" value="Genomic_DNA"/>
</dbReference>
<dbReference type="eggNOG" id="KOG2981">
    <property type="taxonomic scope" value="Eukaryota"/>
</dbReference>
<gene>
    <name evidence="8" type="ORF">IMG5_148300</name>
</gene>
<dbReference type="GO" id="GO:0061723">
    <property type="term" value="P:glycophagy"/>
    <property type="evidence" value="ECO:0007669"/>
    <property type="project" value="TreeGrafter"/>
</dbReference>
<dbReference type="GO" id="GO:0015031">
    <property type="term" value="P:protein transport"/>
    <property type="evidence" value="ECO:0007669"/>
    <property type="project" value="UniProtKB-KW"/>
</dbReference>
<dbReference type="GO" id="GO:0000422">
    <property type="term" value="P:autophagy of mitochondrion"/>
    <property type="evidence" value="ECO:0007669"/>
    <property type="project" value="TreeGrafter"/>
</dbReference>
<evidence type="ECO:0000256" key="6">
    <source>
        <dbReference type="ARBA" id="ARBA00022927"/>
    </source>
</evidence>
<keyword evidence="4" id="KW-0963">Cytoplasm</keyword>
<keyword evidence="7" id="KW-0072">Autophagy</keyword>
<dbReference type="GO" id="GO:0019776">
    <property type="term" value="F:Atg8-family ligase activity"/>
    <property type="evidence" value="ECO:0007669"/>
    <property type="project" value="TreeGrafter"/>
</dbReference>
<dbReference type="GO" id="GO:0000407">
    <property type="term" value="C:phagophore assembly site"/>
    <property type="evidence" value="ECO:0007669"/>
    <property type="project" value="TreeGrafter"/>
</dbReference>
<dbReference type="GeneID" id="14905913"/>
<dbReference type="InParanoid" id="G0QY98"/>
<evidence type="ECO:0000313" key="9">
    <source>
        <dbReference type="Proteomes" id="UP000008983"/>
    </source>
</evidence>
<proteinExistence type="inferred from homology"/>
<evidence type="ECO:0000256" key="5">
    <source>
        <dbReference type="ARBA" id="ARBA00022786"/>
    </source>
</evidence>
<evidence type="ECO:0000256" key="4">
    <source>
        <dbReference type="ARBA" id="ARBA00022490"/>
    </source>
</evidence>
<evidence type="ECO:0008006" key="10">
    <source>
        <dbReference type="Google" id="ProtNLM"/>
    </source>
</evidence>
<dbReference type="RefSeq" id="XP_004031038.1">
    <property type="nucleotide sequence ID" value="XM_004030990.1"/>
</dbReference>
<name>G0QY98_ICHMU</name>
<evidence type="ECO:0000313" key="8">
    <source>
        <dbReference type="EMBL" id="EGR29802.1"/>
    </source>
</evidence>
<dbReference type="PANTHER" id="PTHR12866">
    <property type="entry name" value="UBIQUITIN-LIKE-CONJUGATING ENZYME ATG3"/>
    <property type="match status" value="1"/>
</dbReference>
<dbReference type="FunCoup" id="G0QY98">
    <property type="interactions" value="502"/>
</dbReference>
<keyword evidence="5" id="KW-0833">Ubl conjugation pathway</keyword>
<dbReference type="Pfam" id="PF03987">
    <property type="entry name" value="Autophagy_act_C"/>
    <property type="match status" value="1"/>
</dbReference>
<dbReference type="OMA" id="KWCKAIS"/>
<dbReference type="InterPro" id="IPR007135">
    <property type="entry name" value="Atg3/Atg10"/>
</dbReference>
<accession>G0QY98</accession>
<evidence type="ECO:0000256" key="2">
    <source>
        <dbReference type="ARBA" id="ARBA00007683"/>
    </source>
</evidence>
<evidence type="ECO:0000256" key="1">
    <source>
        <dbReference type="ARBA" id="ARBA00004496"/>
    </source>
</evidence>
<sequence>MDYIKNKLNNVRMGITTALIDPPTESIFFQEGQLTVNEFVQSGDRLIQSCPSWKWKNAISDKYQNNLLPSDKQYLLLERVPCNQRICELQENINIQEKLDNEDDWVINEQIQQEKKQVENKQIEEEQQLKQIYDFYYYTPRLYITGVDENNNPLTQEEIFQDIINEYANKTVTFEEHPHLGTQQASLHPCKHAKVIKHMVDTIQGNGGIIEPHMAIQIFLKFLASVIPTIEYDIANDFYL</sequence>
<dbReference type="GO" id="GO:0000045">
    <property type="term" value="P:autophagosome assembly"/>
    <property type="evidence" value="ECO:0007669"/>
    <property type="project" value="TreeGrafter"/>
</dbReference>
<dbReference type="AlphaFoldDB" id="G0QY98"/>
<evidence type="ECO:0000256" key="7">
    <source>
        <dbReference type="ARBA" id="ARBA00023006"/>
    </source>
</evidence>
<dbReference type="PANTHER" id="PTHR12866:SF2">
    <property type="entry name" value="UBIQUITIN-LIKE-CONJUGATING ENZYME ATG3"/>
    <property type="match status" value="1"/>
</dbReference>
<dbReference type="GO" id="GO:0005829">
    <property type="term" value="C:cytosol"/>
    <property type="evidence" value="ECO:0007669"/>
    <property type="project" value="TreeGrafter"/>
</dbReference>
<keyword evidence="3" id="KW-0813">Transport</keyword>
<dbReference type="GO" id="GO:0044804">
    <property type="term" value="P:nucleophagy"/>
    <property type="evidence" value="ECO:0007669"/>
    <property type="project" value="TreeGrafter"/>
</dbReference>
<comment type="subcellular location">
    <subcellularLocation>
        <location evidence="1">Cytoplasm</location>
    </subcellularLocation>
</comment>
<organism evidence="8 9">
    <name type="scientific">Ichthyophthirius multifiliis</name>
    <name type="common">White spot disease agent</name>
    <name type="synonym">Ich</name>
    <dbReference type="NCBI Taxonomy" id="5932"/>
    <lineage>
        <taxon>Eukaryota</taxon>
        <taxon>Sar</taxon>
        <taxon>Alveolata</taxon>
        <taxon>Ciliophora</taxon>
        <taxon>Intramacronucleata</taxon>
        <taxon>Oligohymenophorea</taxon>
        <taxon>Hymenostomatida</taxon>
        <taxon>Ophryoglenina</taxon>
        <taxon>Ichthyophthirius</taxon>
    </lineage>
</organism>